<evidence type="ECO:0000256" key="7">
    <source>
        <dbReference type="ARBA" id="ARBA00022982"/>
    </source>
</evidence>
<dbReference type="Pfam" id="PF08022">
    <property type="entry name" value="FAD_binding_8"/>
    <property type="match status" value="1"/>
</dbReference>
<evidence type="ECO:0000256" key="10">
    <source>
        <dbReference type="ARBA" id="ARBA00023065"/>
    </source>
</evidence>
<dbReference type="GeneID" id="4851253"/>
<dbReference type="CDD" id="cd06186">
    <property type="entry name" value="NOX_Duox_like_FAD_NADP"/>
    <property type="match status" value="1"/>
</dbReference>
<keyword evidence="4" id="KW-0285">Flavoprotein</keyword>
<evidence type="ECO:0000256" key="13">
    <source>
        <dbReference type="SAM" id="Phobius"/>
    </source>
</evidence>
<keyword evidence="11 13" id="KW-0472">Membrane</keyword>
<dbReference type="InParanoid" id="A3GG54"/>
<comment type="similarity">
    <text evidence="2">Belongs to the ferric reductase (FRE) family.</text>
</comment>
<dbReference type="GO" id="GO:0006826">
    <property type="term" value="P:iron ion transport"/>
    <property type="evidence" value="ECO:0007669"/>
    <property type="project" value="TreeGrafter"/>
</dbReference>
<keyword evidence="3" id="KW-0813">Transport</keyword>
<evidence type="ECO:0000259" key="14">
    <source>
        <dbReference type="PROSITE" id="PS51384"/>
    </source>
</evidence>
<feature type="transmembrane region" description="Helical" evidence="13">
    <location>
        <begin position="6"/>
        <end position="24"/>
    </location>
</feature>
<comment type="subcellular location">
    <subcellularLocation>
        <location evidence="1">Membrane</location>
        <topology evidence="1">Multi-pass membrane protein</topology>
    </subcellularLocation>
</comment>
<reference evidence="15 16" key="1">
    <citation type="journal article" date="2007" name="Nat. Biotechnol.">
        <title>Genome sequence of the lignocellulose-bioconverting and xylose-fermenting yeast Pichia stipitis.</title>
        <authorList>
            <person name="Jeffries T.W."/>
            <person name="Grigoriev I.V."/>
            <person name="Grimwood J."/>
            <person name="Laplaza J.M."/>
            <person name="Aerts A."/>
            <person name="Salamov A."/>
            <person name="Schmutz J."/>
            <person name="Lindquist E."/>
            <person name="Dehal P."/>
            <person name="Shapiro H."/>
            <person name="Jin Y.S."/>
            <person name="Passoth V."/>
            <person name="Richardson P.M."/>
        </authorList>
    </citation>
    <scope>NUCLEOTIDE SEQUENCE [LARGE SCALE GENOMIC DNA]</scope>
    <source>
        <strain evidence="16">ATCC 58785 / CBS 6054 / NBRC 10063 / NRRL Y-11545</strain>
    </source>
</reference>
<evidence type="ECO:0000256" key="1">
    <source>
        <dbReference type="ARBA" id="ARBA00004141"/>
    </source>
</evidence>
<keyword evidence="8 13" id="KW-1133">Transmembrane helix</keyword>
<dbReference type="PANTHER" id="PTHR32361">
    <property type="entry name" value="FERRIC/CUPRIC REDUCTASE TRANSMEMBRANE COMPONENT"/>
    <property type="match status" value="1"/>
</dbReference>
<evidence type="ECO:0000256" key="2">
    <source>
        <dbReference type="ARBA" id="ARBA00006278"/>
    </source>
</evidence>
<dbReference type="InterPro" id="IPR051410">
    <property type="entry name" value="Ferric/Cupric_Reductase"/>
</dbReference>
<feature type="transmembrane region" description="Helical" evidence="13">
    <location>
        <begin position="36"/>
        <end position="55"/>
    </location>
</feature>
<dbReference type="SUPFAM" id="SSF52343">
    <property type="entry name" value="Ferredoxin reductase-like, C-terminal NADP-linked domain"/>
    <property type="match status" value="1"/>
</dbReference>
<evidence type="ECO:0000256" key="3">
    <source>
        <dbReference type="ARBA" id="ARBA00022448"/>
    </source>
</evidence>
<keyword evidence="10" id="KW-0406">Ion transport</keyword>
<proteinExistence type="inferred from homology"/>
<evidence type="ECO:0000256" key="12">
    <source>
        <dbReference type="ARBA" id="ARBA00023180"/>
    </source>
</evidence>
<dbReference type="GO" id="GO:0006879">
    <property type="term" value="P:intracellular iron ion homeostasis"/>
    <property type="evidence" value="ECO:0007669"/>
    <property type="project" value="TreeGrafter"/>
</dbReference>
<name>A3GG54_PICST</name>
<dbReference type="GO" id="GO:0015677">
    <property type="term" value="P:copper ion import"/>
    <property type="evidence" value="ECO:0007669"/>
    <property type="project" value="TreeGrafter"/>
</dbReference>
<dbReference type="eggNOG" id="KOG0039">
    <property type="taxonomic scope" value="Eukaryota"/>
</dbReference>
<evidence type="ECO:0000256" key="6">
    <source>
        <dbReference type="ARBA" id="ARBA00022827"/>
    </source>
</evidence>
<protein>
    <submittedName>
        <fullName evidence="15">Ferric reductase (FRE9 FRE5 FRE6 FRE4 FRE7)</fullName>
    </submittedName>
</protein>
<dbReference type="OMA" id="GAPFHKY"/>
<dbReference type="Pfam" id="PF01794">
    <property type="entry name" value="Ferric_reduct"/>
    <property type="match status" value="1"/>
</dbReference>
<feature type="transmembrane region" description="Helical" evidence="13">
    <location>
        <begin position="269"/>
        <end position="287"/>
    </location>
</feature>
<dbReference type="InterPro" id="IPR013130">
    <property type="entry name" value="Fe3_Rdtase_TM_dom"/>
</dbReference>
<dbReference type="EMBL" id="AAVQ01000001">
    <property type="protein sequence ID" value="EAZ63876.2"/>
    <property type="molecule type" value="Genomic_DNA"/>
</dbReference>
<dbReference type="GO" id="GO:0000293">
    <property type="term" value="F:ferric-chelate reductase activity"/>
    <property type="evidence" value="ECO:0007669"/>
    <property type="project" value="UniProtKB-ARBA"/>
</dbReference>
<feature type="transmembrane region" description="Helical" evidence="13">
    <location>
        <begin position="349"/>
        <end position="369"/>
    </location>
</feature>
<dbReference type="STRING" id="322104.A3GG54"/>
<feature type="transmembrane region" description="Helical" evidence="13">
    <location>
        <begin position="307"/>
        <end position="328"/>
    </location>
</feature>
<sequence>MYIWAVYTSLVILAVATPLLVIPAKFQNSSVRATKVVLCICFVISAMIALTPEAAVNGAPMHKYGQASIAFLGCNYQISLTTTFCPEGIVSQECYCKNSNALATISHCYKYGHPQEINSFLGMCQSMFNISLTESEFEEAHDNYLRSAKNISEIVDYSPSKLVDFPVRLIDSEIVLFRSAYQNFLGNYDVSVDYGAYVVLYWIVVFTIAAIGNWSKVIFPDLYRNFLTGPFSNWFRRTISLPATRGKYKTNEKKFLVVLDMLVPTRAETIILITFGSMCTYLLVYNINYVEGDPLFHEKKYAILRYVAVRASILTSSLMPLLILFGGRNNFLQWYTRWDYSTFITLHRWLSRIVFVMVMIHVLFYTKLIKERNPDRINEPYIRWGALATWSGILIMIQGLLVLRRKWYEVFLLVHIILAAVFIFGAWLHVKDLYCVWFYYYTSMLWLFDRIVRVGRLFSFGFPEAQVQLIANETLKVIVPKPDHWEAVPGGHVFIHFLRFSCFWQSHPFTYTIDLDDPANIVLFVKVKQGVTSSLYEYLKSHPGKSTSIRVAIEGSYGEKTPASRYDSAIFVAGGNGIPGIYAEVYELAKRSNFTKQNLKLTWVIREYRSLLWFYDELVSLKGTNIDTTICVTKPNSHGYLEEYDGPLLSSNTTRYNTFESRNLTEMGSMRPEIISAIKTDLSHIQFREGRPHIDTLVKQATKESPGSACFVTCGHPVMVDELRSAVVENINNSDRKRVDYFEQLQVWA</sequence>
<evidence type="ECO:0000313" key="15">
    <source>
        <dbReference type="EMBL" id="EAZ63876.2"/>
    </source>
</evidence>
<organism evidence="15 16">
    <name type="scientific">Scheffersomyces stipitis (strain ATCC 58785 / CBS 6054 / NBRC 10063 / NRRL Y-11545)</name>
    <name type="common">Yeast</name>
    <name type="synonym">Pichia stipitis</name>
    <dbReference type="NCBI Taxonomy" id="322104"/>
    <lineage>
        <taxon>Eukaryota</taxon>
        <taxon>Fungi</taxon>
        <taxon>Dikarya</taxon>
        <taxon>Ascomycota</taxon>
        <taxon>Saccharomycotina</taxon>
        <taxon>Pichiomycetes</taxon>
        <taxon>Debaryomycetaceae</taxon>
        <taxon>Scheffersomyces</taxon>
    </lineage>
</organism>
<evidence type="ECO:0000256" key="4">
    <source>
        <dbReference type="ARBA" id="ARBA00022630"/>
    </source>
</evidence>
<dbReference type="PROSITE" id="PS51384">
    <property type="entry name" value="FAD_FR"/>
    <property type="match status" value="1"/>
</dbReference>
<evidence type="ECO:0000256" key="9">
    <source>
        <dbReference type="ARBA" id="ARBA00023002"/>
    </source>
</evidence>
<dbReference type="SFLD" id="SFLDG01168">
    <property type="entry name" value="Ferric_reductase_subgroup_(FRE"/>
    <property type="match status" value="1"/>
</dbReference>
<dbReference type="GO" id="GO:0005886">
    <property type="term" value="C:plasma membrane"/>
    <property type="evidence" value="ECO:0007669"/>
    <property type="project" value="TreeGrafter"/>
</dbReference>
<comment type="caution">
    <text evidence="15">The sequence shown here is derived from an EMBL/GenBank/DDBJ whole genome shotgun (WGS) entry which is preliminary data.</text>
</comment>
<dbReference type="HOGENOM" id="CLU_010365_4_0_1"/>
<dbReference type="RefSeq" id="XP_001387899.2">
    <property type="nucleotide sequence ID" value="XM_001387862.1"/>
</dbReference>
<evidence type="ECO:0000313" key="16">
    <source>
        <dbReference type="Proteomes" id="UP000002258"/>
    </source>
</evidence>
<dbReference type="InterPro" id="IPR013112">
    <property type="entry name" value="FAD-bd_8"/>
</dbReference>
<dbReference type="Gene3D" id="3.40.50.80">
    <property type="entry name" value="Nucleotide-binding domain of ferredoxin-NADP reductase (FNR) module"/>
    <property type="match status" value="1"/>
</dbReference>
<dbReference type="InterPro" id="IPR017927">
    <property type="entry name" value="FAD-bd_FR_type"/>
</dbReference>
<evidence type="ECO:0000256" key="5">
    <source>
        <dbReference type="ARBA" id="ARBA00022692"/>
    </source>
</evidence>
<feature type="transmembrane region" description="Helical" evidence="13">
    <location>
        <begin position="194"/>
        <end position="214"/>
    </location>
</feature>
<keyword evidence="5 13" id="KW-0812">Transmembrane</keyword>
<feature type="domain" description="FAD-binding FR-type" evidence="14">
    <location>
        <begin position="444"/>
        <end position="563"/>
    </location>
</feature>
<dbReference type="FunCoup" id="A3GG54">
    <property type="interactions" value="402"/>
</dbReference>
<evidence type="ECO:0000256" key="11">
    <source>
        <dbReference type="ARBA" id="ARBA00023136"/>
    </source>
</evidence>
<accession>A3GG54</accession>
<feature type="transmembrane region" description="Helical" evidence="13">
    <location>
        <begin position="381"/>
        <end position="403"/>
    </location>
</feature>
<keyword evidence="16" id="KW-1185">Reference proteome</keyword>
<dbReference type="Proteomes" id="UP000002258">
    <property type="component" value="Chromosome 1"/>
</dbReference>
<dbReference type="SFLD" id="SFLDS00052">
    <property type="entry name" value="Ferric_Reductase_Domain"/>
    <property type="match status" value="1"/>
</dbReference>
<dbReference type="AlphaFoldDB" id="A3GG54"/>
<gene>
    <name evidence="15" type="primary">FRE1.3</name>
    <name evidence="15" type="ORF">PICST_52484</name>
</gene>
<dbReference type="KEGG" id="pic:PICST_52484"/>
<feature type="transmembrane region" description="Helical" evidence="13">
    <location>
        <begin position="410"/>
        <end position="430"/>
    </location>
</feature>
<dbReference type="PANTHER" id="PTHR32361:SF9">
    <property type="entry name" value="FERRIC REDUCTASE TRANSMEMBRANE COMPONENT 3-RELATED"/>
    <property type="match status" value="1"/>
</dbReference>
<dbReference type="InterPro" id="IPR039261">
    <property type="entry name" value="FNR_nucleotide-bd"/>
</dbReference>
<dbReference type="OrthoDB" id="167398at2759"/>
<keyword evidence="9" id="KW-0560">Oxidoreductase</keyword>
<evidence type="ECO:0000256" key="8">
    <source>
        <dbReference type="ARBA" id="ARBA00022989"/>
    </source>
</evidence>
<dbReference type="Pfam" id="PF08030">
    <property type="entry name" value="NAD_binding_6"/>
    <property type="match status" value="1"/>
</dbReference>
<keyword evidence="12" id="KW-0325">Glycoprotein</keyword>
<keyword evidence="6" id="KW-0274">FAD</keyword>
<keyword evidence="7" id="KW-0249">Electron transport</keyword>
<dbReference type="InterPro" id="IPR013121">
    <property type="entry name" value="Fe_red_NAD-bd_6"/>
</dbReference>